<dbReference type="SMART" id="SM00248">
    <property type="entry name" value="ANK"/>
    <property type="match status" value="4"/>
</dbReference>
<keyword evidence="2 3" id="KW-0040">ANK repeat</keyword>
<keyword evidence="5" id="KW-1185">Reference proteome</keyword>
<gene>
    <name evidence="4" type="ORF">DC487_13110</name>
</gene>
<dbReference type="GO" id="GO:0005829">
    <property type="term" value="C:cytosol"/>
    <property type="evidence" value="ECO:0007669"/>
    <property type="project" value="TreeGrafter"/>
</dbReference>
<dbReference type="GO" id="GO:0071356">
    <property type="term" value="P:cellular response to tumor necrosis factor"/>
    <property type="evidence" value="ECO:0007669"/>
    <property type="project" value="TreeGrafter"/>
</dbReference>
<dbReference type="GO" id="GO:0051059">
    <property type="term" value="F:NF-kappaB binding"/>
    <property type="evidence" value="ECO:0007669"/>
    <property type="project" value="TreeGrafter"/>
</dbReference>
<evidence type="ECO:0000256" key="1">
    <source>
        <dbReference type="ARBA" id="ARBA00022737"/>
    </source>
</evidence>
<comment type="caution">
    <text evidence="4">The sequence shown here is derived from an EMBL/GenBank/DDBJ whole genome shotgun (WGS) entry which is preliminary data.</text>
</comment>
<name>A0A2T8HGD8_9SPHI</name>
<evidence type="ECO:0000256" key="2">
    <source>
        <dbReference type="ARBA" id="ARBA00023043"/>
    </source>
</evidence>
<evidence type="ECO:0008006" key="6">
    <source>
        <dbReference type="Google" id="ProtNLM"/>
    </source>
</evidence>
<feature type="repeat" description="ANK" evidence="3">
    <location>
        <begin position="161"/>
        <end position="193"/>
    </location>
</feature>
<dbReference type="OrthoDB" id="5657095at2"/>
<keyword evidence="1" id="KW-0677">Repeat</keyword>
<evidence type="ECO:0000256" key="3">
    <source>
        <dbReference type="PROSITE-ProRule" id="PRU00023"/>
    </source>
</evidence>
<feature type="repeat" description="ANK" evidence="3">
    <location>
        <begin position="93"/>
        <end position="125"/>
    </location>
</feature>
<reference evidence="4 5" key="1">
    <citation type="submission" date="2018-04" db="EMBL/GenBank/DDBJ databases">
        <title>Sphingobacterium cortibacter sp. nov.</title>
        <authorList>
            <person name="Li Y."/>
        </authorList>
    </citation>
    <scope>NUCLEOTIDE SEQUENCE [LARGE SCALE GENOMIC DNA]</scope>
    <source>
        <strain evidence="4 5">2c-3</strain>
    </source>
</reference>
<evidence type="ECO:0000313" key="4">
    <source>
        <dbReference type="EMBL" id="PVH24473.1"/>
    </source>
</evidence>
<sequence length="216" mass="23627">MSIIILEEYIETGNFQDLDMLLSRQPELLDVLTSHQVSALLLACYYRKNQIIQVILKYLKNINIHEVCALGYAEQLELMIAQKPDVVNEISTNGFSPLGIAAHFGHETIVRLLLRHHADPNISSQNGFNVFPIHAALSANNTAIAKLLMEAGTEVNVVQQGGITPLHLAAQHGNIEIIIILLEQGADVASRTGQGLTAADIAFDKGFKELGEILTL</sequence>
<feature type="repeat" description="ANK" evidence="3">
    <location>
        <begin position="128"/>
        <end position="160"/>
    </location>
</feature>
<dbReference type="PANTHER" id="PTHR46680">
    <property type="entry name" value="NF-KAPPA-B INHIBITOR ALPHA"/>
    <property type="match status" value="1"/>
</dbReference>
<dbReference type="PANTHER" id="PTHR46680:SF3">
    <property type="entry name" value="NF-KAPPA-B INHIBITOR CACTUS"/>
    <property type="match status" value="1"/>
</dbReference>
<dbReference type="InterPro" id="IPR051070">
    <property type="entry name" value="NF-kappa-B_inhibitor"/>
</dbReference>
<dbReference type="RefSeq" id="WP_116776422.1">
    <property type="nucleotide sequence ID" value="NZ_QDKG01000005.1"/>
</dbReference>
<dbReference type="InterPro" id="IPR036770">
    <property type="entry name" value="Ankyrin_rpt-contain_sf"/>
</dbReference>
<dbReference type="PROSITE" id="PS50297">
    <property type="entry name" value="ANK_REP_REGION"/>
    <property type="match status" value="2"/>
</dbReference>
<dbReference type="EMBL" id="QDKG01000005">
    <property type="protein sequence ID" value="PVH24473.1"/>
    <property type="molecule type" value="Genomic_DNA"/>
</dbReference>
<dbReference type="PROSITE" id="PS50088">
    <property type="entry name" value="ANK_REPEAT"/>
    <property type="match status" value="3"/>
</dbReference>
<dbReference type="SUPFAM" id="SSF48403">
    <property type="entry name" value="Ankyrin repeat"/>
    <property type="match status" value="1"/>
</dbReference>
<dbReference type="AlphaFoldDB" id="A0A2T8HGD8"/>
<protein>
    <recommendedName>
        <fullName evidence="6">Ankyrin repeat domain-containing protein</fullName>
    </recommendedName>
</protein>
<proteinExistence type="predicted"/>
<evidence type="ECO:0000313" key="5">
    <source>
        <dbReference type="Proteomes" id="UP000245627"/>
    </source>
</evidence>
<dbReference type="Proteomes" id="UP000245627">
    <property type="component" value="Unassembled WGS sequence"/>
</dbReference>
<dbReference type="Gene3D" id="1.25.40.20">
    <property type="entry name" value="Ankyrin repeat-containing domain"/>
    <property type="match status" value="1"/>
</dbReference>
<organism evidence="4 5">
    <name type="scientific">Sphingobacterium corticibacter</name>
    <dbReference type="NCBI Taxonomy" id="2171749"/>
    <lineage>
        <taxon>Bacteria</taxon>
        <taxon>Pseudomonadati</taxon>
        <taxon>Bacteroidota</taxon>
        <taxon>Sphingobacteriia</taxon>
        <taxon>Sphingobacteriales</taxon>
        <taxon>Sphingobacteriaceae</taxon>
        <taxon>Sphingobacterium</taxon>
    </lineage>
</organism>
<accession>A0A2T8HGD8</accession>
<dbReference type="InterPro" id="IPR002110">
    <property type="entry name" value="Ankyrin_rpt"/>
</dbReference>
<dbReference type="Pfam" id="PF12796">
    <property type="entry name" value="Ank_2"/>
    <property type="match status" value="2"/>
</dbReference>